<name>A0ABR0NSS5_GOSAR</name>
<comment type="caution">
    <text evidence="4">The sequence shown here is derived from an EMBL/GenBank/DDBJ whole genome shotgun (WGS) entry which is preliminary data.</text>
</comment>
<gene>
    <name evidence="4" type="ORF">PVK06_032071</name>
</gene>
<organism evidence="4 5">
    <name type="scientific">Gossypium arboreum</name>
    <name type="common">Tree cotton</name>
    <name type="synonym">Gossypium nanking</name>
    <dbReference type="NCBI Taxonomy" id="29729"/>
    <lineage>
        <taxon>Eukaryota</taxon>
        <taxon>Viridiplantae</taxon>
        <taxon>Streptophyta</taxon>
        <taxon>Embryophyta</taxon>
        <taxon>Tracheophyta</taxon>
        <taxon>Spermatophyta</taxon>
        <taxon>Magnoliopsida</taxon>
        <taxon>eudicotyledons</taxon>
        <taxon>Gunneridae</taxon>
        <taxon>Pentapetalae</taxon>
        <taxon>rosids</taxon>
        <taxon>malvids</taxon>
        <taxon>Malvales</taxon>
        <taxon>Malvaceae</taxon>
        <taxon>Malvoideae</taxon>
        <taxon>Gossypium</taxon>
    </lineage>
</organism>
<dbReference type="PANTHER" id="PTHR23201:SF18">
    <property type="entry name" value="GIBBERELLIN-REGULATED PROTEIN 2-RELATED"/>
    <property type="match status" value="1"/>
</dbReference>
<evidence type="ECO:0000256" key="3">
    <source>
        <dbReference type="SAM" id="SignalP"/>
    </source>
</evidence>
<protein>
    <recommendedName>
        <fullName evidence="6">Snakin-2-like</fullName>
    </recommendedName>
</protein>
<comment type="similarity">
    <text evidence="1">Belongs to the GASA family.</text>
</comment>
<evidence type="ECO:0000256" key="1">
    <source>
        <dbReference type="ARBA" id="ARBA00010582"/>
    </source>
</evidence>
<dbReference type="PANTHER" id="PTHR23201">
    <property type="entry name" value="EXTENSIN, PROLINE-RICH PROTEIN"/>
    <property type="match status" value="1"/>
</dbReference>
<dbReference type="Proteomes" id="UP001358586">
    <property type="component" value="Chromosome 9"/>
</dbReference>
<evidence type="ECO:0000313" key="5">
    <source>
        <dbReference type="Proteomes" id="UP001358586"/>
    </source>
</evidence>
<keyword evidence="5" id="KW-1185">Reference proteome</keyword>
<reference evidence="4 5" key="1">
    <citation type="submission" date="2023-03" db="EMBL/GenBank/DDBJ databases">
        <title>WGS of Gossypium arboreum.</title>
        <authorList>
            <person name="Yu D."/>
        </authorList>
    </citation>
    <scope>NUCLEOTIDE SEQUENCE [LARGE SCALE GENOMIC DNA]</scope>
    <source>
        <tissue evidence="4">Leaf</tissue>
    </source>
</reference>
<keyword evidence="2" id="KW-0939">Gibberellin signaling pathway</keyword>
<feature type="chain" id="PRO_5045437859" description="Snakin-2-like" evidence="3">
    <location>
        <begin position="22"/>
        <end position="166"/>
    </location>
</feature>
<dbReference type="InterPro" id="IPR003854">
    <property type="entry name" value="GASA"/>
</dbReference>
<keyword evidence="3" id="KW-0732">Signal</keyword>
<evidence type="ECO:0000313" key="4">
    <source>
        <dbReference type="EMBL" id="KAK5804422.1"/>
    </source>
</evidence>
<dbReference type="Pfam" id="PF02704">
    <property type="entry name" value="GASA"/>
    <property type="match status" value="1"/>
</dbReference>
<sequence length="166" mass="18227">MAVRMLLALGVLLLCLAKVSSDLKAEEDITNVGEVGSLVTRGGNRRLMLEIDCGGLCKKRCSQHSRPNRCNRACGTCCLRCKCVPPGTSGNREGEEIVLHVCRDCPSVPQYGGWCVVFVLVLSGMLGERRIRRLIFFLNKADTEQLWMEDAPHCISHQVGLAKPTA</sequence>
<dbReference type="EMBL" id="JARKNE010000009">
    <property type="protein sequence ID" value="KAK5804422.1"/>
    <property type="molecule type" value="Genomic_DNA"/>
</dbReference>
<evidence type="ECO:0000256" key="2">
    <source>
        <dbReference type="ARBA" id="ARBA00022941"/>
    </source>
</evidence>
<evidence type="ECO:0008006" key="6">
    <source>
        <dbReference type="Google" id="ProtNLM"/>
    </source>
</evidence>
<feature type="signal peptide" evidence="3">
    <location>
        <begin position="1"/>
        <end position="21"/>
    </location>
</feature>
<accession>A0ABR0NSS5</accession>
<proteinExistence type="inferred from homology"/>